<keyword evidence="2" id="KW-1185">Reference proteome</keyword>
<sequence>MMNQQELSRAPRFLSMIFCRPPREPLTKTTRVAASPSCSASQGSAFSGVSGGGAVAGDTKLAVHAQKSYYQRAEKQNIASAFKPKSGPSKSPIQEADSDQEDSNIYGCPGLASTSVSRCPTRSSLGRTAMKSDLRSLQGL</sequence>
<organism evidence="2 3">
    <name type="scientific">Macrostomum lignano</name>
    <dbReference type="NCBI Taxonomy" id="282301"/>
    <lineage>
        <taxon>Eukaryota</taxon>
        <taxon>Metazoa</taxon>
        <taxon>Spiralia</taxon>
        <taxon>Lophotrochozoa</taxon>
        <taxon>Platyhelminthes</taxon>
        <taxon>Rhabditophora</taxon>
        <taxon>Macrostomorpha</taxon>
        <taxon>Macrostomida</taxon>
        <taxon>Macrostomidae</taxon>
        <taxon>Macrostomum</taxon>
    </lineage>
</organism>
<feature type="region of interest" description="Disordered" evidence="1">
    <location>
        <begin position="78"/>
        <end position="124"/>
    </location>
</feature>
<feature type="compositionally biased region" description="Polar residues" evidence="1">
    <location>
        <begin position="112"/>
        <end position="124"/>
    </location>
</feature>
<reference evidence="3" key="1">
    <citation type="submission" date="2016-11" db="UniProtKB">
        <authorList>
            <consortium name="WormBaseParasite"/>
        </authorList>
    </citation>
    <scope>IDENTIFICATION</scope>
</reference>
<evidence type="ECO:0000313" key="2">
    <source>
        <dbReference type="Proteomes" id="UP000095280"/>
    </source>
</evidence>
<proteinExistence type="predicted"/>
<evidence type="ECO:0000256" key="1">
    <source>
        <dbReference type="SAM" id="MobiDB-lite"/>
    </source>
</evidence>
<protein>
    <submittedName>
        <fullName evidence="3">SUZ domain-containing protein</fullName>
    </submittedName>
</protein>
<accession>A0A1I8JPY2</accession>
<dbReference type="Proteomes" id="UP000095280">
    <property type="component" value="Unplaced"/>
</dbReference>
<name>A0A1I8JPY2_9PLAT</name>
<evidence type="ECO:0000313" key="3">
    <source>
        <dbReference type="WBParaSite" id="snap_masked-unitig_26068-processed-gene-0.0-mRNA-1"/>
    </source>
</evidence>
<dbReference type="AlphaFoldDB" id="A0A1I8JPY2"/>
<dbReference type="WBParaSite" id="snap_masked-unitig_26068-processed-gene-0.0-mRNA-1">
    <property type="protein sequence ID" value="snap_masked-unitig_26068-processed-gene-0.0-mRNA-1"/>
    <property type="gene ID" value="snap_masked-unitig_26068-processed-gene-0.0"/>
</dbReference>